<feature type="signal peptide" evidence="1">
    <location>
        <begin position="1"/>
        <end position="22"/>
    </location>
</feature>
<gene>
    <name evidence="2" type="ORF">PLANPX_5863</name>
</gene>
<dbReference type="InterPro" id="IPR013424">
    <property type="entry name" value="Ice-binding_C"/>
</dbReference>
<evidence type="ECO:0000313" key="2">
    <source>
        <dbReference type="EMBL" id="BBO36251.1"/>
    </source>
</evidence>
<accession>A0A5K7XLM5</accession>
<dbReference type="Proteomes" id="UP000326837">
    <property type="component" value="Chromosome"/>
</dbReference>
<feature type="chain" id="PRO_5024896105" description="PEP-CTERM protein-sorting domain-containing protein" evidence="1">
    <location>
        <begin position="23"/>
        <end position="262"/>
    </location>
</feature>
<dbReference type="SUPFAM" id="SSF63446">
    <property type="entry name" value="Type I dockerin domain"/>
    <property type="match status" value="1"/>
</dbReference>
<dbReference type="EMBL" id="AP021861">
    <property type="protein sequence ID" value="BBO36251.1"/>
    <property type="molecule type" value="Genomic_DNA"/>
</dbReference>
<dbReference type="GO" id="GO:0000272">
    <property type="term" value="P:polysaccharide catabolic process"/>
    <property type="evidence" value="ECO:0007669"/>
    <property type="project" value="InterPro"/>
</dbReference>
<reference evidence="3" key="1">
    <citation type="submission" date="2019-10" db="EMBL/GenBank/DDBJ databases">
        <title>Lacipirellula parvula gen. nov., sp. nov., representing a lineage of planctomycetes widespread in freshwater anoxic habitats, and description of the family Lacipirellulaceae.</title>
        <authorList>
            <person name="Dedysh S.N."/>
            <person name="Kulichevskaya I.S."/>
            <person name="Beletsky A.V."/>
            <person name="Rakitin A.L."/>
            <person name="Mardanov A.V."/>
            <person name="Ivanova A.A."/>
            <person name="Saltykova V.X."/>
            <person name="Rijpstra W.I.C."/>
            <person name="Sinninghe Damste J.S."/>
            <person name="Ravin N.V."/>
        </authorList>
    </citation>
    <scope>NUCLEOTIDE SEQUENCE [LARGE SCALE GENOMIC DNA]</scope>
    <source>
        <strain evidence="3">PX69</strain>
    </source>
</reference>
<dbReference type="InterPro" id="IPR036439">
    <property type="entry name" value="Dockerin_dom_sf"/>
</dbReference>
<dbReference type="AlphaFoldDB" id="A0A5K7XLM5"/>
<name>A0A5K7XLM5_9BACT</name>
<dbReference type="KEGG" id="lpav:PLANPX_5863"/>
<dbReference type="NCBIfam" id="TIGR02595">
    <property type="entry name" value="PEP_CTERM"/>
    <property type="match status" value="1"/>
</dbReference>
<keyword evidence="3" id="KW-1185">Reference proteome</keyword>
<dbReference type="RefSeq" id="WP_172992332.1">
    <property type="nucleotide sequence ID" value="NZ_AP021861.1"/>
</dbReference>
<proteinExistence type="predicted"/>
<organism evidence="2 3">
    <name type="scientific">Lacipirellula parvula</name>
    <dbReference type="NCBI Taxonomy" id="2650471"/>
    <lineage>
        <taxon>Bacteria</taxon>
        <taxon>Pseudomonadati</taxon>
        <taxon>Planctomycetota</taxon>
        <taxon>Planctomycetia</taxon>
        <taxon>Pirellulales</taxon>
        <taxon>Lacipirellulaceae</taxon>
        <taxon>Lacipirellula</taxon>
    </lineage>
</organism>
<dbReference type="Gene3D" id="1.10.1330.10">
    <property type="entry name" value="Dockerin domain"/>
    <property type="match status" value="1"/>
</dbReference>
<sequence>MQTNVFLSGLLAICVAASAARAASYSEFTASDLSTDPLQPTPFALAPGLNDLLAETSATDFDFLQITVPANYVLGAITVTFHEDMNAVFAGIQQGAVWTAGAGSEIIPPAMLGWVNFPTNPQLGHVGENILDDIALGVGATGFTPPLESGVYTMLFQTRSVAVRYGLSFRVTPVSASLMGDFNGDTLVDSADLAIWRAAFGQTAAGDANGDGVTDGVDMMIWQRNSGLTGAAPAAHAVPEPAAAMLTLGAAAGLAVRRRRRA</sequence>
<evidence type="ECO:0000313" key="3">
    <source>
        <dbReference type="Proteomes" id="UP000326837"/>
    </source>
</evidence>
<keyword evidence="1" id="KW-0732">Signal</keyword>
<evidence type="ECO:0000256" key="1">
    <source>
        <dbReference type="SAM" id="SignalP"/>
    </source>
</evidence>
<protein>
    <recommendedName>
        <fullName evidence="4">PEP-CTERM protein-sorting domain-containing protein</fullName>
    </recommendedName>
</protein>
<evidence type="ECO:0008006" key="4">
    <source>
        <dbReference type="Google" id="ProtNLM"/>
    </source>
</evidence>